<dbReference type="InterPro" id="IPR010982">
    <property type="entry name" value="Lambda_DNA-bd_dom_sf"/>
</dbReference>
<dbReference type="EMBL" id="CP035727">
    <property type="protein sequence ID" value="QIW21296.1"/>
    <property type="molecule type" value="Genomic_DNA"/>
</dbReference>
<dbReference type="RefSeq" id="WP_098058711.1">
    <property type="nucleotide sequence ID" value="NZ_CP035727.2"/>
</dbReference>
<accession>A0A6H0TPU9</accession>
<feature type="domain" description="HTH cro/C1-type" evidence="2">
    <location>
        <begin position="6"/>
        <end position="60"/>
    </location>
</feature>
<evidence type="ECO:0000256" key="1">
    <source>
        <dbReference type="ARBA" id="ARBA00023125"/>
    </source>
</evidence>
<dbReference type="GO" id="GO:0003677">
    <property type="term" value="F:DNA binding"/>
    <property type="evidence" value="ECO:0007669"/>
    <property type="project" value="UniProtKB-KW"/>
</dbReference>
<dbReference type="Gene3D" id="1.10.260.40">
    <property type="entry name" value="lambda repressor-like DNA-binding domains"/>
    <property type="match status" value="1"/>
</dbReference>
<name>A0A6H0TPU9_BACTU</name>
<protein>
    <submittedName>
        <fullName evidence="3">Helix-turn-helix transcriptional regulator</fullName>
    </submittedName>
</protein>
<dbReference type="Proteomes" id="UP000501374">
    <property type="component" value="Chromosome"/>
</dbReference>
<dbReference type="AlphaFoldDB" id="A0A6H0TPU9"/>
<sequence>MFNERLKQLRAEKNYTQQELADLTGLSKPTISRFESNKKTPSRESVTKIAKVFNVSTDYLLGLSEQKNKDIIKDQEGFTEKDKKDIGKRMEEIRKDLTDTDGLMFSGEPLSEEALDSLMDAMEYIVKHTQKINKKYIPKKYRKESE</sequence>
<proteinExistence type="predicted"/>
<evidence type="ECO:0000313" key="3">
    <source>
        <dbReference type="EMBL" id="QIW21296.1"/>
    </source>
</evidence>
<dbReference type="PANTHER" id="PTHR46558:SF11">
    <property type="entry name" value="HTH-TYPE TRANSCRIPTIONAL REGULATOR XRE"/>
    <property type="match status" value="1"/>
</dbReference>
<evidence type="ECO:0000259" key="2">
    <source>
        <dbReference type="PROSITE" id="PS50943"/>
    </source>
</evidence>
<dbReference type="Pfam" id="PF01381">
    <property type="entry name" value="HTH_3"/>
    <property type="match status" value="1"/>
</dbReference>
<evidence type="ECO:0000313" key="4">
    <source>
        <dbReference type="Proteomes" id="UP000501374"/>
    </source>
</evidence>
<reference evidence="4" key="1">
    <citation type="submission" date="2019-02" db="EMBL/GenBank/DDBJ databases">
        <title>Structural and Functional analysis of Lanthipeptide from Bacillus thuringiensis serovar andalousiensis B23193.</title>
        <authorList>
            <person name="Andreeva J.V."/>
            <person name="Grigoreva A."/>
        </authorList>
    </citation>
    <scope>NUCLEOTIDE SEQUENCE [LARGE SCALE GENOMIC DNA]</scope>
    <source>
        <strain evidence="4">B23193</strain>
    </source>
</reference>
<dbReference type="SMART" id="SM00530">
    <property type="entry name" value="HTH_XRE"/>
    <property type="match status" value="1"/>
</dbReference>
<dbReference type="CDD" id="cd00093">
    <property type="entry name" value="HTH_XRE"/>
    <property type="match status" value="1"/>
</dbReference>
<gene>
    <name evidence="3" type="ORF">EVG22_23975</name>
</gene>
<dbReference type="InterPro" id="IPR001387">
    <property type="entry name" value="Cro/C1-type_HTH"/>
</dbReference>
<dbReference type="PANTHER" id="PTHR46558">
    <property type="entry name" value="TRACRIPTIONAL REGULATORY PROTEIN-RELATED-RELATED"/>
    <property type="match status" value="1"/>
</dbReference>
<dbReference type="PROSITE" id="PS50943">
    <property type="entry name" value="HTH_CROC1"/>
    <property type="match status" value="1"/>
</dbReference>
<organism evidence="3 4">
    <name type="scientific">Bacillus thuringiensis serovar andalousiensis</name>
    <dbReference type="NCBI Taxonomy" id="257985"/>
    <lineage>
        <taxon>Bacteria</taxon>
        <taxon>Bacillati</taxon>
        <taxon>Bacillota</taxon>
        <taxon>Bacilli</taxon>
        <taxon>Bacillales</taxon>
        <taxon>Bacillaceae</taxon>
        <taxon>Bacillus</taxon>
        <taxon>Bacillus cereus group</taxon>
    </lineage>
</organism>
<keyword evidence="1" id="KW-0238">DNA-binding</keyword>
<dbReference type="SUPFAM" id="SSF47413">
    <property type="entry name" value="lambda repressor-like DNA-binding domains"/>
    <property type="match status" value="1"/>
</dbReference>